<keyword evidence="2" id="KW-1185">Reference proteome</keyword>
<sequence length="139" mass="16244">MGPLKSWSLFRTRLHQPLPSESSYTASLRLSTTPPEYWTRHDIMLSRRLRHERLVAMEKCLKRGHSTVDAARFKYASGPFWPNTLARPDYVARGRYEVERGLQALAETFGWERVGRDEETGELLVLDDEEGWVPVGYYW</sequence>
<gene>
    <name evidence="1" type="ORF">AJ80_02249</name>
</gene>
<comment type="caution">
    <text evidence="1">The sequence shown here is derived from an EMBL/GenBank/DDBJ whole genome shotgun (WGS) entry which is preliminary data.</text>
</comment>
<accession>A0A2B7YRL9</accession>
<dbReference type="OrthoDB" id="4194484at2759"/>
<organism evidence="1 2">
    <name type="scientific">Polytolypa hystricis (strain UAMH7299)</name>
    <dbReference type="NCBI Taxonomy" id="1447883"/>
    <lineage>
        <taxon>Eukaryota</taxon>
        <taxon>Fungi</taxon>
        <taxon>Dikarya</taxon>
        <taxon>Ascomycota</taxon>
        <taxon>Pezizomycotina</taxon>
        <taxon>Eurotiomycetes</taxon>
        <taxon>Eurotiomycetidae</taxon>
        <taxon>Onygenales</taxon>
        <taxon>Onygenales incertae sedis</taxon>
        <taxon>Polytolypa</taxon>
    </lineage>
</organism>
<proteinExistence type="predicted"/>
<name>A0A2B7YRL9_POLH7</name>
<dbReference type="EMBL" id="PDNA01000021">
    <property type="protein sequence ID" value="PGH23643.1"/>
    <property type="molecule type" value="Genomic_DNA"/>
</dbReference>
<evidence type="ECO:0000313" key="1">
    <source>
        <dbReference type="EMBL" id="PGH23643.1"/>
    </source>
</evidence>
<protein>
    <submittedName>
        <fullName evidence="1">Uncharacterized protein</fullName>
    </submittedName>
</protein>
<dbReference type="AlphaFoldDB" id="A0A2B7YRL9"/>
<reference evidence="1 2" key="1">
    <citation type="submission" date="2017-10" db="EMBL/GenBank/DDBJ databases">
        <title>Comparative genomics in systemic dimorphic fungi from Ajellomycetaceae.</title>
        <authorList>
            <person name="Munoz J.F."/>
            <person name="Mcewen J.G."/>
            <person name="Clay O.K."/>
            <person name="Cuomo C.A."/>
        </authorList>
    </citation>
    <scope>NUCLEOTIDE SEQUENCE [LARGE SCALE GENOMIC DNA]</scope>
    <source>
        <strain evidence="1 2">UAMH7299</strain>
    </source>
</reference>
<evidence type="ECO:0000313" key="2">
    <source>
        <dbReference type="Proteomes" id="UP000224634"/>
    </source>
</evidence>
<dbReference type="Proteomes" id="UP000224634">
    <property type="component" value="Unassembled WGS sequence"/>
</dbReference>